<evidence type="ECO:0000313" key="2">
    <source>
        <dbReference type="EMBL" id="QJA70866.1"/>
    </source>
</evidence>
<reference evidence="2" key="1">
    <citation type="submission" date="2020-03" db="EMBL/GenBank/DDBJ databases">
        <title>The deep terrestrial virosphere.</title>
        <authorList>
            <person name="Holmfeldt K."/>
            <person name="Nilsson E."/>
            <person name="Simone D."/>
            <person name="Lopez-Fernandez M."/>
            <person name="Wu X."/>
            <person name="de Brujin I."/>
            <person name="Lundin D."/>
            <person name="Andersson A."/>
            <person name="Bertilsson S."/>
            <person name="Dopson M."/>
        </authorList>
    </citation>
    <scope>NUCLEOTIDE SEQUENCE</scope>
    <source>
        <strain evidence="2">MM415A03533</strain>
        <strain evidence="1">MM415B00683</strain>
    </source>
</reference>
<dbReference type="AlphaFoldDB" id="A0A6M3JLZ7"/>
<dbReference type="InterPro" id="IPR048166">
    <property type="entry name" value="VVA0879-like"/>
</dbReference>
<protein>
    <submittedName>
        <fullName evidence="2">Uncharacterized protein</fullName>
    </submittedName>
</protein>
<proteinExistence type="predicted"/>
<accession>A0A6M3JLZ7</accession>
<organism evidence="2">
    <name type="scientific">viral metagenome</name>
    <dbReference type="NCBI Taxonomy" id="1070528"/>
    <lineage>
        <taxon>unclassified sequences</taxon>
        <taxon>metagenomes</taxon>
        <taxon>organismal metagenomes</taxon>
    </lineage>
</organism>
<evidence type="ECO:0000313" key="1">
    <source>
        <dbReference type="EMBL" id="QJA62937.1"/>
    </source>
</evidence>
<dbReference type="NCBIfam" id="NF041591">
    <property type="entry name" value="CxxC_VVA0879"/>
    <property type="match status" value="1"/>
</dbReference>
<dbReference type="EMBL" id="MT141827">
    <property type="protein sequence ID" value="QJA70866.1"/>
    <property type="molecule type" value="Genomic_DNA"/>
</dbReference>
<name>A0A6M3JLZ7_9ZZZZ</name>
<sequence length="100" mass="11623">MKTITRDEWKSEGDRLYGNFKNWKFKCVSCGTVQTMQDFIDAGIPADRAGNFVYQECIGRHTKEKGCDWCLYGLFQIHTKEVEFEGTKVPVFEFAEIEKP</sequence>
<gene>
    <name evidence="2" type="ORF">MM415A03533_0003</name>
    <name evidence="1" type="ORF">MM415B00683_0007</name>
</gene>
<dbReference type="EMBL" id="MT141486">
    <property type="protein sequence ID" value="QJA62937.1"/>
    <property type="molecule type" value="Genomic_DNA"/>
</dbReference>